<comment type="pathway">
    <text evidence="1 8">Amino-acid biosynthesis; L-arginine biosynthesis; carbamoyl phosphate from bicarbonate: step 1/1.</text>
</comment>
<feature type="binding site" evidence="8">
    <location>
        <position position="232"/>
    </location>
    <ligand>
        <name>L-glutamine</name>
        <dbReference type="ChEBI" id="CHEBI:58359"/>
    </ligand>
</feature>
<keyword evidence="8" id="KW-0665">Pyrimidine biosynthesis</keyword>
<feature type="binding site" evidence="8">
    <location>
        <position position="302"/>
    </location>
    <ligand>
        <name>L-glutamine</name>
        <dbReference type="ChEBI" id="CHEBI:58359"/>
    </ligand>
</feature>
<feature type="region of interest" description="CPSase" evidence="8">
    <location>
        <begin position="1"/>
        <end position="181"/>
    </location>
</feature>
<comment type="similarity">
    <text evidence="2 8">Belongs to the CarA family.</text>
</comment>
<name>A0ABW2ZHP3_9SPHI</name>
<dbReference type="EC" id="6.3.5.5" evidence="8"/>
<keyword evidence="11" id="KW-1185">Reference proteome</keyword>
<dbReference type="InterPro" id="IPR035686">
    <property type="entry name" value="CPSase_GATase1"/>
</dbReference>
<evidence type="ECO:0000256" key="3">
    <source>
        <dbReference type="ARBA" id="ARBA00022598"/>
    </source>
</evidence>
<dbReference type="RefSeq" id="WP_377142907.1">
    <property type="nucleotide sequence ID" value="NZ_JBHTIA010000008.1"/>
</dbReference>
<keyword evidence="4 8" id="KW-0547">Nucleotide-binding</keyword>
<feature type="active site" evidence="8">
    <location>
        <position position="346"/>
    </location>
</feature>
<dbReference type="Gene3D" id="3.50.30.20">
    <property type="entry name" value="Carbamoyl-phosphate synthase small subunit, N-terminal domain"/>
    <property type="match status" value="1"/>
</dbReference>
<evidence type="ECO:0000313" key="10">
    <source>
        <dbReference type="EMBL" id="MFD0765673.1"/>
    </source>
</evidence>
<dbReference type="PRINTS" id="PR00096">
    <property type="entry name" value="GATASE"/>
</dbReference>
<organism evidence="10 11">
    <name type="scientific">Mucilaginibacter lutimaris</name>
    <dbReference type="NCBI Taxonomy" id="931629"/>
    <lineage>
        <taxon>Bacteria</taxon>
        <taxon>Pseudomonadati</taxon>
        <taxon>Bacteroidota</taxon>
        <taxon>Sphingobacteriia</taxon>
        <taxon>Sphingobacteriales</taxon>
        <taxon>Sphingobacteriaceae</taxon>
        <taxon>Mucilaginibacter</taxon>
    </lineage>
</organism>
<evidence type="ECO:0000256" key="5">
    <source>
        <dbReference type="ARBA" id="ARBA00022840"/>
    </source>
</evidence>
<dbReference type="InterPro" id="IPR006274">
    <property type="entry name" value="CarbamoylP_synth_ssu"/>
</dbReference>
<dbReference type="PRINTS" id="PR00097">
    <property type="entry name" value="ANTSNTHASEII"/>
</dbReference>
<feature type="binding site" evidence="8">
    <location>
        <position position="230"/>
    </location>
    <ligand>
        <name>L-glutamine</name>
        <dbReference type="ChEBI" id="CHEBI:58359"/>
    </ligand>
</feature>
<dbReference type="NCBIfam" id="NF009475">
    <property type="entry name" value="PRK12838.1"/>
    <property type="match status" value="1"/>
</dbReference>
<comment type="function">
    <text evidence="8">Small subunit of the glutamine-dependent carbamoyl phosphate synthetase (CPSase). CPSase catalyzes the formation of carbamoyl phosphate from the ammonia moiety of glutamine, carbonate, and phosphate donated by ATP, constituting the first step of 2 biosynthetic pathways, one leading to arginine and/or urea and the other to pyrimidine nucleotides. The small subunit (glutamine amidotransferase) binds and cleaves glutamine to supply the large subunit with the substrate ammonia.</text>
</comment>
<dbReference type="CDD" id="cd01744">
    <property type="entry name" value="GATase1_CPSase"/>
    <property type="match status" value="1"/>
</dbReference>
<evidence type="ECO:0000313" key="11">
    <source>
        <dbReference type="Proteomes" id="UP001597073"/>
    </source>
</evidence>
<dbReference type="PROSITE" id="PS51273">
    <property type="entry name" value="GATASE_TYPE_1"/>
    <property type="match status" value="1"/>
</dbReference>
<dbReference type="InterPro" id="IPR017926">
    <property type="entry name" value="GATASE"/>
</dbReference>
<dbReference type="Pfam" id="PF00988">
    <property type="entry name" value="CPSase_sm_chain"/>
    <property type="match status" value="1"/>
</dbReference>
<dbReference type="Gene3D" id="3.40.50.880">
    <property type="match status" value="1"/>
</dbReference>
<keyword evidence="5 8" id="KW-0067">ATP-binding</keyword>
<protein>
    <recommendedName>
        <fullName evidence="8">Carbamoyl phosphate synthase small chain</fullName>
        <ecNumber evidence="8">6.3.5.5</ecNumber>
    </recommendedName>
    <alternativeName>
        <fullName evidence="8">Carbamoyl phosphate synthetase glutamine chain</fullName>
    </alternativeName>
</protein>
<dbReference type="SMART" id="SM01097">
    <property type="entry name" value="CPSase_sm_chain"/>
    <property type="match status" value="1"/>
</dbReference>
<dbReference type="Proteomes" id="UP001597073">
    <property type="component" value="Unassembled WGS sequence"/>
</dbReference>
<comment type="catalytic activity">
    <reaction evidence="8">
        <text>L-glutamine + H2O = L-glutamate + NH4(+)</text>
        <dbReference type="Rhea" id="RHEA:15889"/>
        <dbReference type="ChEBI" id="CHEBI:15377"/>
        <dbReference type="ChEBI" id="CHEBI:28938"/>
        <dbReference type="ChEBI" id="CHEBI:29985"/>
        <dbReference type="ChEBI" id="CHEBI:58359"/>
    </reaction>
</comment>
<comment type="catalytic activity">
    <reaction evidence="7 8">
        <text>hydrogencarbonate + L-glutamine + 2 ATP + H2O = carbamoyl phosphate + L-glutamate + 2 ADP + phosphate + 2 H(+)</text>
        <dbReference type="Rhea" id="RHEA:18633"/>
        <dbReference type="ChEBI" id="CHEBI:15377"/>
        <dbReference type="ChEBI" id="CHEBI:15378"/>
        <dbReference type="ChEBI" id="CHEBI:17544"/>
        <dbReference type="ChEBI" id="CHEBI:29985"/>
        <dbReference type="ChEBI" id="CHEBI:30616"/>
        <dbReference type="ChEBI" id="CHEBI:43474"/>
        <dbReference type="ChEBI" id="CHEBI:58228"/>
        <dbReference type="ChEBI" id="CHEBI:58359"/>
        <dbReference type="ChEBI" id="CHEBI:456216"/>
        <dbReference type="EC" id="6.3.5.5"/>
    </reaction>
</comment>
<evidence type="ECO:0000256" key="8">
    <source>
        <dbReference type="HAMAP-Rule" id="MF_01209"/>
    </source>
</evidence>
<feature type="binding site" evidence="8">
    <location>
        <position position="300"/>
    </location>
    <ligand>
        <name>L-glutamine</name>
        <dbReference type="ChEBI" id="CHEBI:58359"/>
    </ligand>
</feature>
<dbReference type="InterPro" id="IPR002474">
    <property type="entry name" value="CarbamoylP_synth_ssu_N"/>
</dbReference>
<gene>
    <name evidence="8 10" type="primary">carA</name>
    <name evidence="10" type="ORF">ACFQZI_12485</name>
</gene>
<dbReference type="SUPFAM" id="SSF52317">
    <property type="entry name" value="Class I glutamine amidotransferase-like"/>
    <property type="match status" value="1"/>
</dbReference>
<comment type="pathway">
    <text evidence="8">Pyrimidine metabolism; UMP biosynthesis via de novo pathway; (S)-dihydroorotate from bicarbonate: step 1/3.</text>
</comment>
<feature type="domain" description="Carbamoyl-phosphate synthase small subunit N-terminal" evidence="9">
    <location>
        <begin position="7"/>
        <end position="137"/>
    </location>
</feature>
<dbReference type="PANTHER" id="PTHR43418">
    <property type="entry name" value="MULTIFUNCTIONAL TRYPTOPHAN BIOSYNTHESIS PROTEIN-RELATED"/>
    <property type="match status" value="1"/>
</dbReference>
<dbReference type="GO" id="GO:0004088">
    <property type="term" value="F:carbamoyl-phosphate synthase (glutamine-hydrolyzing) activity"/>
    <property type="evidence" value="ECO:0007669"/>
    <property type="project" value="UniProtKB-EC"/>
</dbReference>
<accession>A0ABW2ZHP3</accession>
<feature type="binding site" evidence="8">
    <location>
        <position position="303"/>
    </location>
    <ligand>
        <name>L-glutamine</name>
        <dbReference type="ChEBI" id="CHEBI:58359"/>
    </ligand>
</feature>
<keyword evidence="8" id="KW-0055">Arginine biosynthesis</keyword>
<proteinExistence type="inferred from homology"/>
<dbReference type="Pfam" id="PF00117">
    <property type="entry name" value="GATase"/>
    <property type="match status" value="1"/>
</dbReference>
<feature type="binding site" evidence="8">
    <location>
        <position position="51"/>
    </location>
    <ligand>
        <name>L-glutamine</name>
        <dbReference type="ChEBI" id="CHEBI:58359"/>
    </ligand>
</feature>
<keyword evidence="3 8" id="KW-0436">Ligase</keyword>
<evidence type="ECO:0000256" key="2">
    <source>
        <dbReference type="ARBA" id="ARBA00007800"/>
    </source>
</evidence>
<comment type="caution">
    <text evidence="10">The sequence shown here is derived from an EMBL/GenBank/DDBJ whole genome shotgun (WGS) entry which is preliminary data.</text>
</comment>
<feature type="active site" description="Nucleophile" evidence="8">
    <location>
        <position position="258"/>
    </location>
</feature>
<keyword evidence="6 8" id="KW-0315">Glutamine amidotransferase</keyword>
<dbReference type="NCBIfam" id="TIGR01368">
    <property type="entry name" value="CPSaseIIsmall"/>
    <property type="match status" value="1"/>
</dbReference>
<dbReference type="PRINTS" id="PR00099">
    <property type="entry name" value="CPSGATASE"/>
</dbReference>
<feature type="binding site" evidence="8">
    <location>
        <position position="259"/>
    </location>
    <ligand>
        <name>L-glutamine</name>
        <dbReference type="ChEBI" id="CHEBI:58359"/>
    </ligand>
</feature>
<feature type="active site" evidence="8">
    <location>
        <position position="344"/>
    </location>
</feature>
<dbReference type="InterPro" id="IPR029062">
    <property type="entry name" value="Class_I_gatase-like"/>
</dbReference>
<reference evidence="11" key="1">
    <citation type="journal article" date="2019" name="Int. J. Syst. Evol. Microbiol.">
        <title>The Global Catalogue of Microorganisms (GCM) 10K type strain sequencing project: providing services to taxonomists for standard genome sequencing and annotation.</title>
        <authorList>
            <consortium name="The Broad Institute Genomics Platform"/>
            <consortium name="The Broad Institute Genome Sequencing Center for Infectious Disease"/>
            <person name="Wu L."/>
            <person name="Ma J."/>
        </authorList>
    </citation>
    <scope>NUCLEOTIDE SEQUENCE [LARGE SCALE GENOMIC DNA]</scope>
    <source>
        <strain evidence="11">CCUG 60742</strain>
    </source>
</reference>
<evidence type="ECO:0000256" key="7">
    <source>
        <dbReference type="ARBA" id="ARBA00048816"/>
    </source>
</evidence>
<comment type="subunit">
    <text evidence="8">Composed of two chains; the small (or glutamine) chain promotes the hydrolysis of glutamine to ammonia, which is used by the large (or ammonia) chain to synthesize carbamoyl phosphate. Tetramer of heterodimers (alpha,beta)4.</text>
</comment>
<dbReference type="InterPro" id="IPR050472">
    <property type="entry name" value="Anth_synth/Amidotransfase"/>
</dbReference>
<evidence type="ECO:0000259" key="9">
    <source>
        <dbReference type="SMART" id="SM01097"/>
    </source>
</evidence>
<feature type="binding site" evidence="8">
    <location>
        <position position="262"/>
    </location>
    <ligand>
        <name>L-glutamine</name>
        <dbReference type="ChEBI" id="CHEBI:58359"/>
    </ligand>
</feature>
<dbReference type="PANTHER" id="PTHR43418:SF7">
    <property type="entry name" value="CARBAMOYL-PHOSPHATE SYNTHASE SMALL CHAIN"/>
    <property type="match status" value="1"/>
</dbReference>
<dbReference type="HAMAP" id="MF_01209">
    <property type="entry name" value="CPSase_S_chain"/>
    <property type="match status" value="1"/>
</dbReference>
<evidence type="ECO:0000256" key="6">
    <source>
        <dbReference type="ARBA" id="ARBA00022962"/>
    </source>
</evidence>
<sequence length="370" mass="41008">MNHFTKLPAVLLLADGTVFYGKAAGKIGTTTGEICFNTGMTGYQEIFTDPSYFGQIMVATNAHIGNYGINTDEVESGNIQIAGLVCKNYNIAYSRKQANESIQDYFQEQNIVGISDVDTRQIVRHIRDKGAMNAIISSEILDLDELKAKLAEAPDMDGLELSSQVSTKETYTFGNENATHRVAVLDLGVKKNILRNFDDRDVYAKVYPAKTTFEEMEKDFSPSGYFISNGPGDPSAMPYAIDTVKKILETDKPLFGICLGHQLLALANDIPTKKMFNGHRGLNHPVKNVIIDHCEVTSQNHGFGVIPEAVRASDKVEITHINLNDNSIEGIRVKNKNAFSVQYHPESSPGPHDSRYLFDDFIGMMKNNRD</sequence>
<keyword evidence="8" id="KW-0028">Amino-acid biosynthesis</keyword>
<dbReference type="InterPro" id="IPR036480">
    <property type="entry name" value="CarbP_synth_ssu_N_sf"/>
</dbReference>
<dbReference type="SUPFAM" id="SSF52021">
    <property type="entry name" value="Carbamoyl phosphate synthetase, small subunit N-terminal domain"/>
    <property type="match status" value="1"/>
</dbReference>
<dbReference type="EMBL" id="JBHTIA010000008">
    <property type="protein sequence ID" value="MFD0765673.1"/>
    <property type="molecule type" value="Genomic_DNA"/>
</dbReference>
<evidence type="ECO:0000256" key="4">
    <source>
        <dbReference type="ARBA" id="ARBA00022741"/>
    </source>
</evidence>
<evidence type="ECO:0000256" key="1">
    <source>
        <dbReference type="ARBA" id="ARBA00005077"/>
    </source>
</evidence>